<evidence type="ECO:0000313" key="1">
    <source>
        <dbReference type="EMBL" id="KAJ4332125.1"/>
    </source>
</evidence>
<name>A0A9W9BXT0_9PLEO</name>
<gene>
    <name evidence="1" type="ORF">N0V87_008622</name>
</gene>
<dbReference type="EMBL" id="JAPEUV010000127">
    <property type="protein sequence ID" value="KAJ4332125.1"/>
    <property type="molecule type" value="Genomic_DNA"/>
</dbReference>
<evidence type="ECO:0000313" key="2">
    <source>
        <dbReference type="Proteomes" id="UP001140562"/>
    </source>
</evidence>
<organism evidence="1 2">
    <name type="scientific">Didymella glomerata</name>
    <dbReference type="NCBI Taxonomy" id="749621"/>
    <lineage>
        <taxon>Eukaryota</taxon>
        <taxon>Fungi</taxon>
        <taxon>Dikarya</taxon>
        <taxon>Ascomycota</taxon>
        <taxon>Pezizomycotina</taxon>
        <taxon>Dothideomycetes</taxon>
        <taxon>Pleosporomycetidae</taxon>
        <taxon>Pleosporales</taxon>
        <taxon>Pleosporineae</taxon>
        <taxon>Didymellaceae</taxon>
        <taxon>Didymella</taxon>
    </lineage>
</organism>
<reference evidence="1" key="1">
    <citation type="submission" date="2022-10" db="EMBL/GenBank/DDBJ databases">
        <title>Tapping the CABI collections for fungal endophytes: first genome assemblies for Collariella, Neodidymelliopsis, Ascochyta clinopodiicola, Didymella pomorum, Didymosphaeria variabile, Neocosmospora piperis and Neocucurbitaria cava.</title>
        <authorList>
            <person name="Hill R."/>
        </authorList>
    </citation>
    <scope>NUCLEOTIDE SEQUENCE</scope>
    <source>
        <strain evidence="1">IMI 360193</strain>
    </source>
</reference>
<dbReference type="AlphaFoldDB" id="A0A9W9BXT0"/>
<proteinExistence type="predicted"/>
<comment type="caution">
    <text evidence="1">The sequence shown here is derived from an EMBL/GenBank/DDBJ whole genome shotgun (WGS) entry which is preliminary data.</text>
</comment>
<protein>
    <submittedName>
        <fullName evidence="1">Uncharacterized protein</fullName>
    </submittedName>
</protein>
<keyword evidence="2" id="KW-1185">Reference proteome</keyword>
<dbReference type="Proteomes" id="UP001140562">
    <property type="component" value="Unassembled WGS sequence"/>
</dbReference>
<accession>A0A9W9BXT0</accession>
<sequence>MSGFLDVDTSGEQIICCIDHAGRGSPVQRIHLCGTMGSGGVCAEVEEESKELRAVFLALDSVE</sequence>